<reference evidence="11 12" key="1">
    <citation type="journal article" date="2016" name="Nat. Commun.">
        <title>Thousands of microbial genomes shed light on interconnected biogeochemical processes in an aquifer system.</title>
        <authorList>
            <person name="Anantharaman K."/>
            <person name="Brown C.T."/>
            <person name="Hug L.A."/>
            <person name="Sharon I."/>
            <person name="Castelle C.J."/>
            <person name="Probst A.J."/>
            <person name="Thomas B.C."/>
            <person name="Singh A."/>
            <person name="Wilkins M.J."/>
            <person name="Karaoz U."/>
            <person name="Brodie E.L."/>
            <person name="Williams K.H."/>
            <person name="Hubbard S.S."/>
            <person name="Banfield J.F."/>
        </authorList>
    </citation>
    <scope>NUCLEOTIDE SEQUENCE [LARGE SCALE GENOMIC DNA]</scope>
</reference>
<dbReference type="EMBL" id="MFGM01000020">
    <property type="protein sequence ID" value="OGF37528.1"/>
    <property type="molecule type" value="Genomic_DNA"/>
</dbReference>
<dbReference type="PROSITE" id="PS50823">
    <property type="entry name" value="KH_TYPE_2"/>
    <property type="match status" value="1"/>
</dbReference>
<keyword evidence="5 8" id="KW-0687">Ribonucleoprotein</keyword>
<comment type="caution">
    <text evidence="11">The sequence shown here is derived from an EMBL/GenBank/DDBJ whole genome shotgun (WGS) entry which is preliminary data.</text>
</comment>
<evidence type="ECO:0000313" key="11">
    <source>
        <dbReference type="EMBL" id="OGF37528.1"/>
    </source>
</evidence>
<evidence type="ECO:0000256" key="4">
    <source>
        <dbReference type="ARBA" id="ARBA00022980"/>
    </source>
</evidence>
<dbReference type="InterPro" id="IPR015946">
    <property type="entry name" value="KH_dom-like_a/b"/>
</dbReference>
<evidence type="ECO:0000256" key="7">
    <source>
        <dbReference type="ARBA" id="ARBA00035257"/>
    </source>
</evidence>
<accession>A0A1F5TF49</accession>
<dbReference type="CDD" id="cd02412">
    <property type="entry name" value="KH-II_30S_S3"/>
    <property type="match status" value="1"/>
</dbReference>
<dbReference type="GO" id="GO:0003735">
    <property type="term" value="F:structural constituent of ribosome"/>
    <property type="evidence" value="ECO:0007669"/>
    <property type="project" value="InterPro"/>
</dbReference>
<evidence type="ECO:0000259" key="10">
    <source>
        <dbReference type="PROSITE" id="PS50823"/>
    </source>
</evidence>
<dbReference type="PANTHER" id="PTHR11760">
    <property type="entry name" value="30S/40S RIBOSOMAL PROTEIN S3"/>
    <property type="match status" value="1"/>
</dbReference>
<dbReference type="PANTHER" id="PTHR11760:SF19">
    <property type="entry name" value="SMALL RIBOSOMAL SUBUNIT PROTEIN US3C"/>
    <property type="match status" value="1"/>
</dbReference>
<dbReference type="Pfam" id="PF07650">
    <property type="entry name" value="KH_2"/>
    <property type="match status" value="1"/>
</dbReference>
<keyword evidence="3 8" id="KW-0694">RNA-binding</keyword>
<dbReference type="InterPro" id="IPR036419">
    <property type="entry name" value="Ribosomal_S3_C_sf"/>
</dbReference>
<dbReference type="SUPFAM" id="SSF54821">
    <property type="entry name" value="Ribosomal protein S3 C-terminal domain"/>
    <property type="match status" value="1"/>
</dbReference>
<dbReference type="Gene3D" id="3.30.300.20">
    <property type="match status" value="1"/>
</dbReference>
<name>A0A1F5TF49_9BACT</name>
<evidence type="ECO:0000256" key="2">
    <source>
        <dbReference type="ARBA" id="ARBA00022730"/>
    </source>
</evidence>
<dbReference type="Pfam" id="PF00189">
    <property type="entry name" value="Ribosomal_S3_C"/>
    <property type="match status" value="1"/>
</dbReference>
<sequence length="229" mass="25928">MGKKINPKIFRLKLSQNWDSRWFSVRNYAKFLRQDLEMKDFFRKKMAQASVSAIHIERTAKDINIIIYSARPGVIIGKGGSGIEDLRKEVIRKFQLGKNAKINITIKEISNPNLDAMVVGLGIKLDIEKRVLFRRAMKQAIGKVEKAGAKGVKVEISGRLNGAEIARTEKLLFGKVPLHTLRADIDYALVEAFTLYGVIGIKVWICRGEVFTKETKRVEAPLKKESETK</sequence>
<gene>
    <name evidence="8" type="primary">rpsC</name>
    <name evidence="11" type="ORF">A2482_02435</name>
</gene>
<dbReference type="Proteomes" id="UP000178656">
    <property type="component" value="Unassembled WGS sequence"/>
</dbReference>
<dbReference type="GO" id="GO:0022627">
    <property type="term" value="C:cytosolic small ribosomal subunit"/>
    <property type="evidence" value="ECO:0007669"/>
    <property type="project" value="TreeGrafter"/>
</dbReference>
<dbReference type="InterPro" id="IPR057258">
    <property type="entry name" value="Ribosomal_uS3"/>
</dbReference>
<dbReference type="InterPro" id="IPR001351">
    <property type="entry name" value="Ribosomal_uS3_C"/>
</dbReference>
<evidence type="ECO:0000256" key="6">
    <source>
        <dbReference type="ARBA" id="ARBA00024998"/>
    </source>
</evidence>
<evidence type="ECO:0000256" key="3">
    <source>
        <dbReference type="ARBA" id="ARBA00022884"/>
    </source>
</evidence>
<dbReference type="InterPro" id="IPR005704">
    <property type="entry name" value="Ribosomal_uS3_bac-typ"/>
</dbReference>
<dbReference type="InterPro" id="IPR018280">
    <property type="entry name" value="Ribosomal_uS3_CS"/>
</dbReference>
<dbReference type="InterPro" id="IPR009019">
    <property type="entry name" value="KH_sf_prok-type"/>
</dbReference>
<evidence type="ECO:0000256" key="9">
    <source>
        <dbReference type="RuleBase" id="RU003624"/>
    </source>
</evidence>
<keyword evidence="2 8" id="KW-0699">rRNA-binding</keyword>
<comment type="subunit">
    <text evidence="8">Part of the 30S ribosomal subunit. Forms a tight complex with proteins S10 and S14.</text>
</comment>
<proteinExistence type="inferred from homology"/>
<dbReference type="SUPFAM" id="SSF54814">
    <property type="entry name" value="Prokaryotic type KH domain (KH-domain type II)"/>
    <property type="match status" value="1"/>
</dbReference>
<organism evidence="11 12">
    <name type="scientific">Candidatus Falkowbacteria bacterium RIFOXYC2_FULL_48_21</name>
    <dbReference type="NCBI Taxonomy" id="1798005"/>
    <lineage>
        <taxon>Bacteria</taxon>
        <taxon>Candidatus Falkowiibacteriota</taxon>
    </lineage>
</organism>
<dbReference type="FunFam" id="3.30.300.20:FF:000001">
    <property type="entry name" value="30S ribosomal protein S3"/>
    <property type="match status" value="1"/>
</dbReference>
<dbReference type="Gene3D" id="3.30.1140.32">
    <property type="entry name" value="Ribosomal protein S3, C-terminal domain"/>
    <property type="match status" value="1"/>
</dbReference>
<dbReference type="PROSITE" id="PS00548">
    <property type="entry name" value="RIBOSOMAL_S3"/>
    <property type="match status" value="1"/>
</dbReference>
<dbReference type="GO" id="GO:0006412">
    <property type="term" value="P:translation"/>
    <property type="evidence" value="ECO:0007669"/>
    <property type="project" value="UniProtKB-UniRule"/>
</dbReference>
<protein>
    <recommendedName>
        <fullName evidence="7 8">Small ribosomal subunit protein uS3</fullName>
    </recommendedName>
</protein>
<dbReference type="GO" id="GO:0019843">
    <property type="term" value="F:rRNA binding"/>
    <property type="evidence" value="ECO:0007669"/>
    <property type="project" value="UniProtKB-UniRule"/>
</dbReference>
<evidence type="ECO:0000313" key="12">
    <source>
        <dbReference type="Proteomes" id="UP000178656"/>
    </source>
</evidence>
<dbReference type="GO" id="GO:0003729">
    <property type="term" value="F:mRNA binding"/>
    <property type="evidence" value="ECO:0007669"/>
    <property type="project" value="UniProtKB-UniRule"/>
</dbReference>
<comment type="similarity">
    <text evidence="1 8 9">Belongs to the universal ribosomal protein uS3 family.</text>
</comment>
<feature type="domain" description="KH type-2" evidence="10">
    <location>
        <begin position="38"/>
        <end position="110"/>
    </location>
</feature>
<comment type="function">
    <text evidence="6 8">Binds the lower part of the 30S subunit head. Binds mRNA in the 70S ribosome, positioning it for translation.</text>
</comment>
<dbReference type="NCBIfam" id="TIGR01009">
    <property type="entry name" value="rpsC_bact"/>
    <property type="match status" value="1"/>
</dbReference>
<evidence type="ECO:0000256" key="1">
    <source>
        <dbReference type="ARBA" id="ARBA00010761"/>
    </source>
</evidence>
<evidence type="ECO:0000256" key="8">
    <source>
        <dbReference type="HAMAP-Rule" id="MF_01309"/>
    </source>
</evidence>
<dbReference type="AlphaFoldDB" id="A0A1F5TF49"/>
<dbReference type="InterPro" id="IPR004044">
    <property type="entry name" value="KH_dom_type_2"/>
</dbReference>
<keyword evidence="4 8" id="KW-0689">Ribosomal protein</keyword>
<evidence type="ECO:0000256" key="5">
    <source>
        <dbReference type="ARBA" id="ARBA00023274"/>
    </source>
</evidence>
<dbReference type="HAMAP" id="MF_01309_B">
    <property type="entry name" value="Ribosomal_uS3_B"/>
    <property type="match status" value="1"/>
</dbReference>